<keyword evidence="5 10" id="KW-0808">Transferase</keyword>
<evidence type="ECO:0000256" key="4">
    <source>
        <dbReference type="ARBA" id="ARBA00022676"/>
    </source>
</evidence>
<dbReference type="InterPro" id="IPR004856">
    <property type="entry name" value="Glyco_trans_ALG6/ALG8"/>
</dbReference>
<evidence type="ECO:0000256" key="2">
    <source>
        <dbReference type="ARBA" id="ARBA00004922"/>
    </source>
</evidence>
<keyword evidence="7 10" id="KW-0256">Endoplasmic reticulum</keyword>
<dbReference type="Proteomes" id="UP000186601">
    <property type="component" value="Unassembled WGS sequence"/>
</dbReference>
<keyword evidence="6 10" id="KW-0812">Transmembrane</keyword>
<dbReference type="AlphaFoldDB" id="A0A2R6NDZ0"/>
<comment type="similarity">
    <text evidence="3 10">Belongs to the ALG6/ALG8 glucosyltransferase family.</text>
</comment>
<protein>
    <recommendedName>
        <fullName evidence="10">Alpha-1,3-glucosyltransferase</fullName>
        <ecNumber evidence="10">2.4.1.-</ecNumber>
    </recommendedName>
</protein>
<evidence type="ECO:0000313" key="11">
    <source>
        <dbReference type="EMBL" id="PSR70546.1"/>
    </source>
</evidence>
<reference evidence="11 12" key="1">
    <citation type="submission" date="2018-02" db="EMBL/GenBank/DDBJ databases">
        <title>Genome sequence of the basidiomycete white-rot fungus Phlebia centrifuga.</title>
        <authorList>
            <person name="Granchi Z."/>
            <person name="Peng M."/>
            <person name="de Vries R.P."/>
            <person name="Hilden K."/>
            <person name="Makela M.R."/>
            <person name="Grigoriev I."/>
            <person name="Riley R."/>
        </authorList>
    </citation>
    <scope>NUCLEOTIDE SEQUENCE [LARGE SCALE GENOMIC DNA]</scope>
    <source>
        <strain evidence="11 12">FBCC195</strain>
    </source>
</reference>
<evidence type="ECO:0000256" key="7">
    <source>
        <dbReference type="ARBA" id="ARBA00022824"/>
    </source>
</evidence>
<feature type="transmembrane region" description="Helical" evidence="10">
    <location>
        <begin position="107"/>
        <end position="123"/>
    </location>
</feature>
<proteinExistence type="inferred from homology"/>
<feature type="transmembrane region" description="Helical" evidence="10">
    <location>
        <begin position="166"/>
        <end position="185"/>
    </location>
</feature>
<dbReference type="PANTHER" id="PTHR12413:SF1">
    <property type="entry name" value="DOLICHYL PYROPHOSPHATE MAN9GLCNAC2 ALPHA-1,3-GLUCOSYLTRANSFERASE"/>
    <property type="match status" value="1"/>
</dbReference>
<feature type="transmembrane region" description="Helical" evidence="10">
    <location>
        <begin position="135"/>
        <end position="154"/>
    </location>
</feature>
<dbReference type="EC" id="2.4.1.-" evidence="10"/>
<evidence type="ECO:0000256" key="8">
    <source>
        <dbReference type="ARBA" id="ARBA00022989"/>
    </source>
</evidence>
<evidence type="ECO:0000313" key="12">
    <source>
        <dbReference type="Proteomes" id="UP000186601"/>
    </source>
</evidence>
<comment type="subcellular location">
    <subcellularLocation>
        <location evidence="1 10">Endoplasmic reticulum membrane</location>
        <topology evidence="1 10">Multi-pass membrane protein</topology>
    </subcellularLocation>
</comment>
<dbReference type="GO" id="GO:0005789">
    <property type="term" value="C:endoplasmic reticulum membrane"/>
    <property type="evidence" value="ECO:0007669"/>
    <property type="project" value="UniProtKB-SubCell"/>
</dbReference>
<keyword evidence="8 10" id="KW-1133">Transmembrane helix</keyword>
<dbReference type="Pfam" id="PF03155">
    <property type="entry name" value="Alg6_Alg8"/>
    <property type="match status" value="2"/>
</dbReference>
<dbReference type="UniPathway" id="UPA00378"/>
<evidence type="ECO:0000256" key="5">
    <source>
        <dbReference type="ARBA" id="ARBA00022679"/>
    </source>
</evidence>
<name>A0A2R6NDZ0_9APHY</name>
<dbReference type="OrthoDB" id="5589195at2759"/>
<evidence type="ECO:0000256" key="6">
    <source>
        <dbReference type="ARBA" id="ARBA00022692"/>
    </source>
</evidence>
<comment type="pathway">
    <text evidence="2 10">Protein modification; protein glycosylation.</text>
</comment>
<evidence type="ECO:0000256" key="10">
    <source>
        <dbReference type="RuleBase" id="RU363110"/>
    </source>
</evidence>
<accession>A0A2R6NDZ0</accession>
<dbReference type="GO" id="GO:0042281">
    <property type="term" value="F:dolichyl pyrophosphate Man9GlcNAc2 alpha-1,3-glucosyltransferase activity"/>
    <property type="evidence" value="ECO:0007669"/>
    <property type="project" value="TreeGrafter"/>
</dbReference>
<gene>
    <name evidence="11" type="ORF">PHLCEN_2v13585</name>
</gene>
<keyword evidence="12" id="KW-1185">Reference proteome</keyword>
<evidence type="ECO:0000256" key="1">
    <source>
        <dbReference type="ARBA" id="ARBA00004477"/>
    </source>
</evidence>
<organism evidence="11 12">
    <name type="scientific">Hermanssonia centrifuga</name>
    <dbReference type="NCBI Taxonomy" id="98765"/>
    <lineage>
        <taxon>Eukaryota</taxon>
        <taxon>Fungi</taxon>
        <taxon>Dikarya</taxon>
        <taxon>Basidiomycota</taxon>
        <taxon>Agaricomycotina</taxon>
        <taxon>Agaricomycetes</taxon>
        <taxon>Polyporales</taxon>
        <taxon>Meruliaceae</taxon>
        <taxon>Hermanssonia</taxon>
    </lineage>
</organism>
<keyword evidence="9 10" id="KW-0472">Membrane</keyword>
<comment type="caution">
    <text evidence="10">Lacks conserved residue(s) required for the propagation of feature annotation.</text>
</comment>
<dbReference type="PANTHER" id="PTHR12413">
    <property type="entry name" value="DOLICHYL GLYCOSYLTRANSFERASE"/>
    <property type="match status" value="1"/>
</dbReference>
<evidence type="ECO:0000256" key="9">
    <source>
        <dbReference type="ARBA" id="ARBA00023136"/>
    </source>
</evidence>
<comment type="caution">
    <text evidence="11">The sequence shown here is derived from an EMBL/GenBank/DDBJ whole genome shotgun (WGS) entry which is preliminary data.</text>
</comment>
<feature type="transmembrane region" description="Helical" evidence="10">
    <location>
        <begin position="45"/>
        <end position="69"/>
    </location>
</feature>
<keyword evidence="4 10" id="KW-0328">Glycosyltransferase</keyword>
<sequence length="282" mass="30890">MLGILDPVTRIFPFARGLFEDKVANFWCASNVAFKWKIWMSRETLVKLSTALTAAGFLPSVIGLIYSGYRLGASEQPSLQASKEKSAPPSMPLLPLLPMWPLLKRDGLALQYIVAIVLWNRLIGYNPFRQGSKSLMQYASLAIYAACFALHLIEARMPPPTHLPDLYSVLNVLISTPVFAFTWLWSIKRGVEVGWAIGGLGSKSPAGGSALLTPSASYADGDKHFRSAAEIPSSGSSFSNVSDKSLKRRSLGFAQGRKINVVSPLREDICPESEGHEHPVWV</sequence>
<dbReference type="EMBL" id="MLYV02001349">
    <property type="protein sequence ID" value="PSR70546.1"/>
    <property type="molecule type" value="Genomic_DNA"/>
</dbReference>
<evidence type="ECO:0000256" key="3">
    <source>
        <dbReference type="ARBA" id="ARBA00008715"/>
    </source>
</evidence>
<dbReference type="STRING" id="98765.A0A2R6NDZ0"/>